<gene>
    <name evidence="5" type="ORF">FCS21_04625</name>
</gene>
<dbReference type="OrthoDB" id="9758472at2"/>
<evidence type="ECO:0000256" key="4">
    <source>
        <dbReference type="SAM" id="SignalP"/>
    </source>
</evidence>
<evidence type="ECO:0000256" key="3">
    <source>
        <dbReference type="ARBA" id="ARBA00023237"/>
    </source>
</evidence>
<evidence type="ECO:0000256" key="1">
    <source>
        <dbReference type="ARBA" id="ARBA00004442"/>
    </source>
</evidence>
<keyword evidence="2" id="KW-0472">Membrane</keyword>
<name>A0A8H2JMV5_9GAMM</name>
<dbReference type="InterPro" id="IPR036942">
    <property type="entry name" value="Beta-barrel_TonB_sf"/>
</dbReference>
<dbReference type="SUPFAM" id="SSF56935">
    <property type="entry name" value="Porins"/>
    <property type="match status" value="1"/>
</dbReference>
<dbReference type="Gene3D" id="2.40.170.20">
    <property type="entry name" value="TonB-dependent receptor, beta-barrel domain"/>
    <property type="match status" value="1"/>
</dbReference>
<keyword evidence="5" id="KW-0675">Receptor</keyword>
<evidence type="ECO:0000313" key="6">
    <source>
        <dbReference type="Proteomes" id="UP000307702"/>
    </source>
</evidence>
<keyword evidence="6" id="KW-1185">Reference proteome</keyword>
<comment type="caution">
    <text evidence="5">The sequence shown here is derived from an EMBL/GenBank/DDBJ whole genome shotgun (WGS) entry which is preliminary data.</text>
</comment>
<feature type="chain" id="PRO_5034904804" evidence="4">
    <location>
        <begin position="23"/>
        <end position="624"/>
    </location>
</feature>
<accession>A0A8H2JMV5</accession>
<keyword evidence="3" id="KW-0998">Cell outer membrane</keyword>
<dbReference type="AlphaFoldDB" id="A0A8H2JMV5"/>
<dbReference type="Proteomes" id="UP000307702">
    <property type="component" value="Unassembled WGS sequence"/>
</dbReference>
<evidence type="ECO:0000313" key="5">
    <source>
        <dbReference type="EMBL" id="TMM47049.1"/>
    </source>
</evidence>
<organism evidence="5 6">
    <name type="scientific">Colwellia ponticola</name>
    <dbReference type="NCBI Taxonomy" id="2304625"/>
    <lineage>
        <taxon>Bacteria</taxon>
        <taxon>Pseudomonadati</taxon>
        <taxon>Pseudomonadota</taxon>
        <taxon>Gammaproteobacteria</taxon>
        <taxon>Alteromonadales</taxon>
        <taxon>Colwelliaceae</taxon>
        <taxon>Colwellia</taxon>
    </lineage>
</organism>
<dbReference type="EMBL" id="SZVP01000002">
    <property type="protein sequence ID" value="TMM47049.1"/>
    <property type="molecule type" value="Genomic_DNA"/>
</dbReference>
<evidence type="ECO:0000256" key="2">
    <source>
        <dbReference type="ARBA" id="ARBA00023136"/>
    </source>
</evidence>
<keyword evidence="4" id="KW-0732">Signal</keyword>
<protein>
    <submittedName>
        <fullName evidence="5">TonB-dependent receptor</fullName>
    </submittedName>
</protein>
<comment type="subcellular location">
    <subcellularLocation>
        <location evidence="1">Cell outer membrane</location>
    </subcellularLocation>
</comment>
<dbReference type="GO" id="GO:0009279">
    <property type="term" value="C:cell outer membrane"/>
    <property type="evidence" value="ECO:0007669"/>
    <property type="project" value="UniProtKB-SubCell"/>
</dbReference>
<proteinExistence type="predicted"/>
<reference evidence="5 6" key="1">
    <citation type="submission" date="2019-05" db="EMBL/GenBank/DDBJ databases">
        <title>Colwellia ponticola sp. nov., isolated from seawater.</title>
        <authorList>
            <person name="Yoon J.-H."/>
        </authorList>
    </citation>
    <scope>NUCLEOTIDE SEQUENCE [LARGE SCALE GENOMIC DNA]</scope>
    <source>
        <strain evidence="5 6">OISW-25</strain>
    </source>
</reference>
<feature type="signal peptide" evidence="4">
    <location>
        <begin position="1"/>
        <end position="22"/>
    </location>
</feature>
<sequence length="624" mass="69721">MIRVLYSALPTLLLSISPSLLAADESHQQTTKIATNAIEKITVKSSTTANTKPVGTFDSPVSNLEYDPRVDLQSRNMAEAQADVTIRGGIFESTGFRVGSATLFDPQTGHYSAEIPIAQEMLSSADVLTGVDNALMGVNSSVGTVSRDWKEIKTAGNAAIGAGNNNFNLQRIYSGVSVALGDASDWTLGLEGEYSRSESDGTIENGDHDFERVSGRIQLVGPSSQTDLFYGSQEKFFGWPNMYTPFNFNETEDLETKLFILNHKQYYGQDSTFEVSTYYRRHNDDYVLSRENPSMFQAFHETEVKSIALSGRHAQTAAFAVNYSSQFITDEITSTTLENNFTSRNYYKLSVLPEYQMALQNEQQLTFRLGAAFDDTNRDHSQVSLIGDITWNKINTDNSSQTFYLSYAQASQVPGYTAIGGSETGGLFRSNYDLGRESTENIELGFTLDRASWRLDSAIFYRQDDDLTDWTYSFDSTSARSANAVDIDTLGVELLAVKHFDNLDIITSYTFLEKSEEYGAADIDASFYALNYPDHRVTLGLIWRPFDIVEVRVDNEWRKQEENALRNGDDDALFTHLTLKISPSQFDGLDIMLAADNLWDEAFEEIPGTPGRGEQYTISASYHW</sequence>
<dbReference type="RefSeq" id="WP_138620869.1">
    <property type="nucleotide sequence ID" value="NZ_SZVP01000002.1"/>
</dbReference>